<dbReference type="Gene3D" id="1.10.10.10">
    <property type="entry name" value="Winged helix-like DNA-binding domain superfamily/Winged helix DNA-binding domain"/>
    <property type="match status" value="1"/>
</dbReference>
<keyword evidence="2" id="KW-1185">Reference proteome</keyword>
<name>A0A1G9LZ92_9CORY</name>
<dbReference type="InterPro" id="IPR036390">
    <property type="entry name" value="WH_DNA-bd_sf"/>
</dbReference>
<dbReference type="AlphaFoldDB" id="A0A1G9LZ92"/>
<dbReference type="InterPro" id="IPR036388">
    <property type="entry name" value="WH-like_DNA-bd_sf"/>
</dbReference>
<evidence type="ECO:0000313" key="1">
    <source>
        <dbReference type="EMBL" id="SDL67266.1"/>
    </source>
</evidence>
<dbReference type="InterPro" id="IPR011991">
    <property type="entry name" value="ArsR-like_HTH"/>
</dbReference>
<accession>A0A1G9LZ92</accession>
<dbReference type="OrthoDB" id="3730926at2"/>
<sequence>MNIDIDRVAALERRVAQLEAHFTPPQQQPPAFALIEAIKDNDDLIDGAVTFGGAVDTGIGHYEYEWSRPTHWVTDSPWEDEISRLSALAHPQRGEILRRLLGAPATVAELVSEGIVSSTGTAYHHLGALHAAGWVTKRDGGYAIPPARVIPLMVIITACEAH</sequence>
<gene>
    <name evidence="1" type="ORF">SAMN04488535_0369</name>
</gene>
<proteinExistence type="predicted"/>
<protein>
    <submittedName>
        <fullName evidence="1">Helix-turn-helix domain-containing protein</fullName>
    </submittedName>
</protein>
<reference evidence="2" key="1">
    <citation type="submission" date="2016-10" db="EMBL/GenBank/DDBJ databases">
        <authorList>
            <person name="Varghese N."/>
            <person name="Submissions S."/>
        </authorList>
    </citation>
    <scope>NUCLEOTIDE SEQUENCE [LARGE SCALE GENOMIC DNA]</scope>
    <source>
        <strain evidence="2">DSM 20632</strain>
    </source>
</reference>
<dbReference type="EMBL" id="LT629700">
    <property type="protein sequence ID" value="SDL67266.1"/>
    <property type="molecule type" value="Genomic_DNA"/>
</dbReference>
<dbReference type="Proteomes" id="UP000199350">
    <property type="component" value="Chromosome I"/>
</dbReference>
<organism evidence="1 2">
    <name type="scientific">Corynebacterium mycetoides</name>
    <dbReference type="NCBI Taxonomy" id="38302"/>
    <lineage>
        <taxon>Bacteria</taxon>
        <taxon>Bacillati</taxon>
        <taxon>Actinomycetota</taxon>
        <taxon>Actinomycetes</taxon>
        <taxon>Mycobacteriales</taxon>
        <taxon>Corynebacteriaceae</taxon>
        <taxon>Corynebacterium</taxon>
    </lineage>
</organism>
<dbReference type="STRING" id="38302.SAMN04488535_0369"/>
<dbReference type="CDD" id="cd00090">
    <property type="entry name" value="HTH_ARSR"/>
    <property type="match status" value="1"/>
</dbReference>
<dbReference type="RefSeq" id="WP_092148010.1">
    <property type="nucleotide sequence ID" value="NZ_LT629700.1"/>
</dbReference>
<dbReference type="SUPFAM" id="SSF46785">
    <property type="entry name" value="Winged helix' DNA-binding domain"/>
    <property type="match status" value="1"/>
</dbReference>
<evidence type="ECO:0000313" key="2">
    <source>
        <dbReference type="Proteomes" id="UP000199350"/>
    </source>
</evidence>